<dbReference type="GO" id="GO:0030246">
    <property type="term" value="F:carbohydrate binding"/>
    <property type="evidence" value="ECO:0007669"/>
    <property type="project" value="TreeGrafter"/>
</dbReference>
<protein>
    <submittedName>
        <fullName evidence="3">Tripartite ATP-independent transporter solute receptor, DctP family</fullName>
    </submittedName>
</protein>
<dbReference type="PROSITE" id="PS51257">
    <property type="entry name" value="PROKAR_LIPOPROTEIN"/>
    <property type="match status" value="1"/>
</dbReference>
<keyword evidence="4" id="KW-1185">Reference proteome</keyword>
<reference evidence="4" key="1">
    <citation type="submission" date="2017-04" db="EMBL/GenBank/DDBJ databases">
        <authorList>
            <person name="Varghese N."/>
            <person name="Submissions S."/>
        </authorList>
    </citation>
    <scope>NUCLEOTIDE SEQUENCE [LARGE SCALE GENOMIC DNA]</scope>
    <source>
        <strain evidence="4">USBA 82</strain>
    </source>
</reference>
<feature type="chain" id="PRO_5012552952" evidence="2">
    <location>
        <begin position="28"/>
        <end position="347"/>
    </location>
</feature>
<organism evidence="3 4">
    <name type="scientific">Dethiosulfovibrio salsuginis</name>
    <dbReference type="NCBI Taxonomy" id="561720"/>
    <lineage>
        <taxon>Bacteria</taxon>
        <taxon>Thermotogati</taxon>
        <taxon>Synergistota</taxon>
        <taxon>Synergistia</taxon>
        <taxon>Synergistales</taxon>
        <taxon>Dethiosulfovibrionaceae</taxon>
        <taxon>Dethiosulfovibrio</taxon>
    </lineage>
</organism>
<dbReference type="PANTHER" id="PTHR33376:SF18">
    <property type="entry name" value="2,3-DIKETO-L-GULONATE-BINDING PERIPLASMIC PROTEIN YIAO"/>
    <property type="match status" value="1"/>
</dbReference>
<dbReference type="AlphaFoldDB" id="A0A1X7IHY4"/>
<dbReference type="InterPro" id="IPR018389">
    <property type="entry name" value="DctP_fam"/>
</dbReference>
<evidence type="ECO:0000313" key="4">
    <source>
        <dbReference type="Proteomes" id="UP000193355"/>
    </source>
</evidence>
<dbReference type="EMBL" id="FXBB01000002">
    <property type="protein sequence ID" value="SMG13876.1"/>
    <property type="molecule type" value="Genomic_DNA"/>
</dbReference>
<dbReference type="RefSeq" id="WP_085543664.1">
    <property type="nucleotide sequence ID" value="NZ_FXBB01000002.1"/>
</dbReference>
<keyword evidence="3" id="KW-0675">Receptor</keyword>
<sequence length="347" mass="39016">MKVFNRKSGIMLLSLLLIGIVATASCAVTVKMSYNGPPKAEDNAVHAFAENFKKLVEEGTEGRVTFELYPDSQLGTEEERMELLMKTGLNQPMSNIASFAGVAPVFPEIYASSIPFMFNSYKAAHIFFDKSQYWKKAQEEFRNRTGAVLLEAVEEGGFLAFTNSKRAIHGPDDFKGLKFRGMDEGQLAIYRAFGASGTPIPWTELYMALKTGVVDGQMNPAMYIIIGSLFEVQKHMTLANIQYSDQFLVMNGDLFDSLSEGDRKVVVEAAKEANRISRMEVEAADSKQVEYLREKGMEVYSPDEKEMDQFREKGQPEYIKWLKTKVSQEWMDLAVQCADRANEAAKE</sequence>
<dbReference type="OrthoDB" id="9815946at2"/>
<evidence type="ECO:0000313" key="3">
    <source>
        <dbReference type="EMBL" id="SMG13876.1"/>
    </source>
</evidence>
<dbReference type="NCBIfam" id="NF037995">
    <property type="entry name" value="TRAP_S1"/>
    <property type="match status" value="1"/>
</dbReference>
<dbReference type="PANTHER" id="PTHR33376">
    <property type="match status" value="1"/>
</dbReference>
<dbReference type="Gene3D" id="3.40.190.170">
    <property type="entry name" value="Bacterial extracellular solute-binding protein, family 7"/>
    <property type="match status" value="1"/>
</dbReference>
<dbReference type="Pfam" id="PF03480">
    <property type="entry name" value="DctP"/>
    <property type="match status" value="1"/>
</dbReference>
<name>A0A1X7IHY4_9BACT</name>
<accession>A0A1X7IHY4</accession>
<dbReference type="InterPro" id="IPR038404">
    <property type="entry name" value="TRAP_DctP_sf"/>
</dbReference>
<evidence type="ECO:0000256" key="1">
    <source>
        <dbReference type="ARBA" id="ARBA00022729"/>
    </source>
</evidence>
<keyword evidence="1 2" id="KW-0732">Signal</keyword>
<proteinExistence type="predicted"/>
<dbReference type="STRING" id="561720.SAMN06275492_10241"/>
<dbReference type="GO" id="GO:0055085">
    <property type="term" value="P:transmembrane transport"/>
    <property type="evidence" value="ECO:0007669"/>
    <property type="project" value="InterPro"/>
</dbReference>
<dbReference type="CDD" id="cd13677">
    <property type="entry name" value="PBP2_TRAP_SBP_like_6"/>
    <property type="match status" value="1"/>
</dbReference>
<gene>
    <name evidence="3" type="ORF">SAMN06275492_10241</name>
</gene>
<evidence type="ECO:0000256" key="2">
    <source>
        <dbReference type="SAM" id="SignalP"/>
    </source>
</evidence>
<feature type="signal peptide" evidence="2">
    <location>
        <begin position="1"/>
        <end position="27"/>
    </location>
</feature>
<dbReference type="Proteomes" id="UP000193355">
    <property type="component" value="Unassembled WGS sequence"/>
</dbReference>